<name>A0A1Y2A224_9PLEO</name>
<evidence type="ECO:0000256" key="1">
    <source>
        <dbReference type="SAM" id="SignalP"/>
    </source>
</evidence>
<organism evidence="2 3">
    <name type="scientific">Clohesyomyces aquaticus</name>
    <dbReference type="NCBI Taxonomy" id="1231657"/>
    <lineage>
        <taxon>Eukaryota</taxon>
        <taxon>Fungi</taxon>
        <taxon>Dikarya</taxon>
        <taxon>Ascomycota</taxon>
        <taxon>Pezizomycotina</taxon>
        <taxon>Dothideomycetes</taxon>
        <taxon>Pleosporomycetidae</taxon>
        <taxon>Pleosporales</taxon>
        <taxon>Lindgomycetaceae</taxon>
        <taxon>Clohesyomyces</taxon>
    </lineage>
</organism>
<dbReference type="OrthoDB" id="9978173at2759"/>
<dbReference type="PANTHER" id="PTHR31252:SF11">
    <property type="entry name" value="DUF4419 DOMAIN-CONTAINING PROTEIN"/>
    <property type="match status" value="1"/>
</dbReference>
<dbReference type="Proteomes" id="UP000193144">
    <property type="component" value="Unassembled WGS sequence"/>
</dbReference>
<evidence type="ECO:0008006" key="4">
    <source>
        <dbReference type="Google" id="ProtNLM"/>
    </source>
</evidence>
<dbReference type="Pfam" id="PF14388">
    <property type="entry name" value="DUF4419"/>
    <property type="match status" value="1"/>
</dbReference>
<accession>A0A1Y2A224</accession>
<reference evidence="2 3" key="1">
    <citation type="submission" date="2016-07" db="EMBL/GenBank/DDBJ databases">
        <title>Pervasive Adenine N6-methylation of Active Genes in Fungi.</title>
        <authorList>
            <consortium name="DOE Joint Genome Institute"/>
            <person name="Mondo S.J."/>
            <person name="Dannebaum R.O."/>
            <person name="Kuo R.C."/>
            <person name="Labutti K."/>
            <person name="Haridas S."/>
            <person name="Kuo A."/>
            <person name="Salamov A."/>
            <person name="Ahrendt S.R."/>
            <person name="Lipzen A."/>
            <person name="Sullivan W."/>
            <person name="Andreopoulos W.B."/>
            <person name="Clum A."/>
            <person name="Lindquist E."/>
            <person name="Daum C."/>
            <person name="Ramamoorthy G.K."/>
            <person name="Gryganskyi A."/>
            <person name="Culley D."/>
            <person name="Magnuson J.K."/>
            <person name="James T.Y."/>
            <person name="O'Malley M.A."/>
            <person name="Stajich J.E."/>
            <person name="Spatafora J.W."/>
            <person name="Visel A."/>
            <person name="Grigoriev I.V."/>
        </authorList>
    </citation>
    <scope>NUCLEOTIDE SEQUENCE [LARGE SCALE GENOMIC DNA]</scope>
    <source>
        <strain evidence="2 3">CBS 115471</strain>
    </source>
</reference>
<keyword evidence="3" id="KW-1185">Reference proteome</keyword>
<dbReference type="EMBL" id="MCFA01000017">
    <property type="protein sequence ID" value="ORY16581.1"/>
    <property type="molecule type" value="Genomic_DNA"/>
</dbReference>
<gene>
    <name evidence="2" type="ORF">BCR34DRAFT_597590</name>
</gene>
<dbReference type="AlphaFoldDB" id="A0A1Y2A224"/>
<evidence type="ECO:0000313" key="3">
    <source>
        <dbReference type="Proteomes" id="UP000193144"/>
    </source>
</evidence>
<evidence type="ECO:0000313" key="2">
    <source>
        <dbReference type="EMBL" id="ORY16581.1"/>
    </source>
</evidence>
<comment type="caution">
    <text evidence="2">The sequence shown here is derived from an EMBL/GenBank/DDBJ whole genome shotgun (WGS) entry which is preliminary data.</text>
</comment>
<dbReference type="InterPro" id="IPR025533">
    <property type="entry name" value="DUF4419"/>
</dbReference>
<proteinExistence type="predicted"/>
<sequence length="436" mass="48994">MGFLAGVPYILLLSSPTTASITVFPSNAEPRSYKPVVAPANTNQLFFRRSCPDEYDAFPKAQVLYSGTSSTSNLSSGTVYPTSDSFVRGSIDAWGQHQHLILRPEEVWFSILAQMNFYMSNHSEALRDLFVNHTGKEEIVIEDWTWELVLGRFSTEIQKRVKTEWLLDWIMPSFTTTTDTDKMTANVLMMGLMQAYFSYTGGIICGLPSVTLAGEKKDWEKLLAKLDHLVDFGDEPVAYGKQLRPILSRFVKTFEEPDSRATREFWNNIVHAESQHLCGAPPYVLSGWLMGFFYWDVTGKVLPQRDFGALKLDGVSYVKRGIDALPVGYAQAPFIMLDYPDKGTPRFEAYVLAGNIAKQATKGVPEGYKEALQRFNGSSVDATLPHGTLKPLSGWMIYGPAPHNITVKHVEKYEEMNWMRTSLDTSYTAQCNSSVF</sequence>
<feature type="signal peptide" evidence="1">
    <location>
        <begin position="1"/>
        <end position="19"/>
    </location>
</feature>
<dbReference type="PANTHER" id="PTHR31252">
    <property type="entry name" value="DUF4419 DOMAIN-CONTAINING PROTEIN"/>
    <property type="match status" value="1"/>
</dbReference>
<keyword evidence="1" id="KW-0732">Signal</keyword>
<protein>
    <recommendedName>
        <fullName evidence="4">DUF4419 domain-containing protein</fullName>
    </recommendedName>
</protein>
<feature type="chain" id="PRO_5012078865" description="DUF4419 domain-containing protein" evidence="1">
    <location>
        <begin position="20"/>
        <end position="436"/>
    </location>
</feature>